<dbReference type="EMBL" id="AYSA01000087">
    <property type="protein sequence ID" value="ESZ97382.1"/>
    <property type="molecule type" value="Genomic_DNA"/>
</dbReference>
<reference evidence="3 4" key="1">
    <citation type="journal article" date="2014" name="Genome Announc.">
        <title>Draft genome sequence of Sclerotinia borealis, a psychrophilic plant pathogenic fungus.</title>
        <authorList>
            <person name="Mardanov A.V."/>
            <person name="Beletsky A.V."/>
            <person name="Kadnikov V.V."/>
            <person name="Ignatov A.N."/>
            <person name="Ravin N.V."/>
        </authorList>
    </citation>
    <scope>NUCLEOTIDE SEQUENCE [LARGE SCALE GENOMIC DNA]</scope>
    <source>
        <strain evidence="4">F-4157</strain>
    </source>
</reference>
<feature type="compositionally biased region" description="Polar residues" evidence="2">
    <location>
        <begin position="251"/>
        <end position="280"/>
    </location>
</feature>
<dbReference type="PANTHER" id="PTHR13924">
    <property type="entry name" value="TRANSFORMING ACIDIC COILED-COIL CONTAINING PROTEIN 1/2"/>
    <property type="match status" value="1"/>
</dbReference>
<dbReference type="HOGENOM" id="CLU_010168_0_0_1"/>
<feature type="region of interest" description="Disordered" evidence="2">
    <location>
        <begin position="580"/>
        <end position="600"/>
    </location>
</feature>
<sequence length="786" mass="86477">MITDSKEYTTRNKKTQQMADPLSEIVTANINSGSTSIISSTNNTMSEDTSYTEHTPISGSVGSPPSSPFVDATTDMTDTIKENISPLKRQMLASRNSIDGEHMSPLKILKSQTSPTKSTDSTRSPRKMSTPMRFPVKPTATSSPLKSPEPPAVLEQEMDLDDPVLRDNEGFTKAVEILEKDDDDSDNEYSRDEGQMIDETFAYIGTGSAGASEQEAQNLMDDTMVSTFSDFSAVLDMTMFSKLGHSPSKFSTMGASTPRQNHRFSTPATARRQVNTSDDFSPTPRGHRNIKSKDDGNTTNLLDFTAQMNGFNGRGPSPSRHRTSPSKSSTTSDQHWYAQNTSATPKSNRMSNLLDFDIPPAPTPRSLPSVTPREIERLKSDFLSEISSLKATLSGKEAELNFLKTAVGDAEKRVGDSLEQLREERNIQDQLAAEKEEWEKRGREMEAVLRNVREEMVQTEQEREELDGRLEESERRREMAEIMAQEAQRNLAAMRAGKTTTGATSPPVDAPLKSPTECHCGGRTVELAVEKVSRELHALYKEKHETKVQALKKSYERRWDKKVKELEAAVEELTKENEDLKSGRDTTMMKAEPSAEDVEKQAARDARTKELEAELEGLGIKIKSAKQDNEDLRHMLDEERVEKTKLVQAVDEMIPMIAMFDDMVAKNLEEENKSAPAPVRSSPIPETPASQRKQHAFDSQMKSPTLGRANSMSRPSGLRAPSATGGSRIGRGGMSGIGMGIGGSGRERKGSNGSAASQGIRPGSGLGARSNMMSSIEKMGGAGYRE</sequence>
<comment type="caution">
    <text evidence="3">The sequence shown here is derived from an EMBL/GenBank/DDBJ whole genome shotgun (WGS) entry which is preliminary data.</text>
</comment>
<feature type="compositionally biased region" description="Low complexity" evidence="2">
    <location>
        <begin position="29"/>
        <end position="46"/>
    </location>
</feature>
<feature type="compositionally biased region" description="Polar residues" evidence="2">
    <location>
        <begin position="297"/>
        <end position="310"/>
    </location>
</feature>
<name>W9CKS2_SCLBF</name>
<feature type="compositionally biased region" description="Gly residues" evidence="2">
    <location>
        <begin position="727"/>
        <end position="744"/>
    </location>
</feature>
<feature type="compositionally biased region" description="Polar residues" evidence="2">
    <location>
        <begin position="325"/>
        <end position="351"/>
    </location>
</feature>
<evidence type="ECO:0000313" key="3">
    <source>
        <dbReference type="EMBL" id="ESZ97382.1"/>
    </source>
</evidence>
<proteinExistence type="predicted"/>
<feature type="region of interest" description="Disordered" evidence="2">
    <location>
        <begin position="85"/>
        <end position="151"/>
    </location>
</feature>
<dbReference type="GO" id="GO:0007052">
    <property type="term" value="P:mitotic spindle organization"/>
    <property type="evidence" value="ECO:0007669"/>
    <property type="project" value="InterPro"/>
</dbReference>
<dbReference type="OrthoDB" id="5367584at2759"/>
<feature type="region of interest" description="Disordered" evidence="2">
    <location>
        <begin position="671"/>
        <end position="786"/>
    </location>
</feature>
<dbReference type="AlphaFoldDB" id="W9CKS2"/>
<evidence type="ECO:0000256" key="2">
    <source>
        <dbReference type="SAM" id="MobiDB-lite"/>
    </source>
</evidence>
<organism evidence="3 4">
    <name type="scientific">Sclerotinia borealis (strain F-4128)</name>
    <dbReference type="NCBI Taxonomy" id="1432307"/>
    <lineage>
        <taxon>Eukaryota</taxon>
        <taxon>Fungi</taxon>
        <taxon>Dikarya</taxon>
        <taxon>Ascomycota</taxon>
        <taxon>Pezizomycotina</taxon>
        <taxon>Leotiomycetes</taxon>
        <taxon>Helotiales</taxon>
        <taxon>Sclerotiniaceae</taxon>
        <taxon>Sclerotinia</taxon>
    </lineage>
</organism>
<gene>
    <name evidence="3" type="ORF">SBOR_2210</name>
</gene>
<protein>
    <recommendedName>
        <fullName evidence="5">Kinetoplast-associated protein KAP</fullName>
    </recommendedName>
</protein>
<evidence type="ECO:0000313" key="4">
    <source>
        <dbReference type="Proteomes" id="UP000019487"/>
    </source>
</evidence>
<keyword evidence="1" id="KW-0175">Coiled coil</keyword>
<evidence type="ECO:0008006" key="5">
    <source>
        <dbReference type="Google" id="ProtNLM"/>
    </source>
</evidence>
<dbReference type="PANTHER" id="PTHR13924:SF10">
    <property type="entry name" value="TRANSFORMING ACIDIC COILED-COIL PROTEIN, ISOFORM K"/>
    <property type="match status" value="1"/>
</dbReference>
<evidence type="ECO:0000256" key="1">
    <source>
        <dbReference type="SAM" id="Coils"/>
    </source>
</evidence>
<feature type="region of interest" description="Disordered" evidence="2">
    <location>
        <begin position="251"/>
        <end position="351"/>
    </location>
</feature>
<feature type="compositionally biased region" description="Polar residues" evidence="2">
    <location>
        <begin position="700"/>
        <end position="714"/>
    </location>
</feature>
<dbReference type="InterPro" id="IPR024312">
    <property type="entry name" value="TACC_fungi"/>
</dbReference>
<dbReference type="Proteomes" id="UP000019487">
    <property type="component" value="Unassembled WGS sequence"/>
</dbReference>
<accession>W9CKS2</accession>
<dbReference type="InterPro" id="IPR039915">
    <property type="entry name" value="TACC"/>
</dbReference>
<feature type="coiled-coil region" evidence="1">
    <location>
        <begin position="421"/>
        <end position="490"/>
    </location>
</feature>
<feature type="compositionally biased region" description="Polar residues" evidence="2">
    <location>
        <begin position="110"/>
        <end position="122"/>
    </location>
</feature>
<feature type="coiled-coil region" evidence="1">
    <location>
        <begin position="608"/>
        <end position="642"/>
    </location>
</feature>
<dbReference type="GO" id="GO:0005737">
    <property type="term" value="C:cytoplasm"/>
    <property type="evidence" value="ECO:0007669"/>
    <property type="project" value="TreeGrafter"/>
</dbReference>
<dbReference type="STRING" id="1432307.W9CKS2"/>
<feature type="compositionally biased region" description="Basic and acidic residues" evidence="2">
    <location>
        <begin position="1"/>
        <end position="10"/>
    </location>
</feature>
<dbReference type="Pfam" id="PF12709">
    <property type="entry name" value="Fungal_TACC"/>
    <property type="match status" value="1"/>
</dbReference>
<keyword evidence="4" id="KW-1185">Reference proteome</keyword>
<feature type="region of interest" description="Disordered" evidence="2">
    <location>
        <begin position="1"/>
        <end position="73"/>
    </location>
</feature>